<evidence type="ECO:0000256" key="4">
    <source>
        <dbReference type="ARBA" id="ARBA00023242"/>
    </source>
</evidence>
<feature type="compositionally biased region" description="Basic and acidic residues" evidence="6">
    <location>
        <begin position="226"/>
        <end position="240"/>
    </location>
</feature>
<dbReference type="InterPro" id="IPR007042">
    <property type="entry name" value="SERRATE/Ars2_C"/>
</dbReference>
<organism evidence="9 10">
    <name type="scientific">Steinernema glaseri</name>
    <dbReference type="NCBI Taxonomy" id="37863"/>
    <lineage>
        <taxon>Eukaryota</taxon>
        <taxon>Metazoa</taxon>
        <taxon>Ecdysozoa</taxon>
        <taxon>Nematoda</taxon>
        <taxon>Chromadorea</taxon>
        <taxon>Rhabditida</taxon>
        <taxon>Tylenchina</taxon>
        <taxon>Panagrolaimomorpha</taxon>
        <taxon>Strongyloidoidea</taxon>
        <taxon>Steinernematidae</taxon>
        <taxon>Steinernema</taxon>
    </lineage>
</organism>
<feature type="region of interest" description="Disordered" evidence="6">
    <location>
        <begin position="219"/>
        <end position="295"/>
    </location>
</feature>
<evidence type="ECO:0000313" key="9">
    <source>
        <dbReference type="Proteomes" id="UP000095287"/>
    </source>
</evidence>
<dbReference type="Proteomes" id="UP000095287">
    <property type="component" value="Unplaced"/>
</dbReference>
<sequence length="730" mass="83646">MSEESARRRGDDRRSGRGDIGDRDRRSRDDQSTPKSNGSGMKRSGSRRDEGGAKRSRIDSACDTYEPQFNRSGVDEPTAPVMMTFKKFLATQDDSISDEDAIAKYSEYKMDFKRQELQKFFDAHKDEEWFRFKYHPSEIKKRKDEQKELIQKRLEIFNEFESRGLIDKIRLDFDNAREIIQLMDATVIKLEGGTDEDIENMMSEKIDDESVMELLQQQKADTANGEEEKPKEELETKKTETEEESTNGTSEAKDDGNADAKTEDKENDEGEPKAEGEAIEEGALTEQDERASARRRNMHKTCSIFLRQIPPSVTLAELEELCKSHPGYLRIGLSEPIADRKFIRRGWVSYRRDVNIKEICWNLNTSKIRDFDFGAIVNRDLTRRVRTTNGITCHRAVMLNDLMQAAMLVASCDRRAGLYCEENAPQLTKADLEKAVAQSKNPLMRNITEMLVDEGSAEEDELLGLNEPGKEDERKVPLVRDAKLGAFLDKLIIYLRLVHSIDFYNHGEYPFEDSMPNRCGMMHVRAQPTNGNQWGKNDKGEPLVPVSFVESFTKGFNERLAASLLTLTVLTDQDLANLGKKDPEKELEKFIAANSVELAKDKWLCPLSGKKFRGPEFIKKHLASKYEEQLELVKVEAEFFNCYIADPKRPHEPEPKPQPPPPVDDRRPHDGDRERDGGYRSSGYGGDRNRHSGRFGYSRPRVYEPPTDIGRRDPRQPVTYRDLDAPEDIF</sequence>
<dbReference type="Pfam" id="PF12066">
    <property type="entry name" value="SERRATE_Ars2_N"/>
    <property type="match status" value="1"/>
</dbReference>
<feature type="region of interest" description="Disordered" evidence="6">
    <location>
        <begin position="1"/>
        <end position="76"/>
    </location>
</feature>
<reference evidence="10" key="1">
    <citation type="submission" date="2016-11" db="UniProtKB">
        <authorList>
            <consortium name="WormBaseParasite"/>
        </authorList>
    </citation>
    <scope>IDENTIFICATION</scope>
</reference>
<feature type="compositionally biased region" description="Basic and acidic residues" evidence="6">
    <location>
        <begin position="1"/>
        <end position="32"/>
    </location>
</feature>
<evidence type="ECO:0000256" key="3">
    <source>
        <dbReference type="ARBA" id="ARBA00017364"/>
    </source>
</evidence>
<feature type="compositionally biased region" description="Basic and acidic residues" evidence="6">
    <location>
        <begin position="46"/>
        <end position="60"/>
    </location>
</feature>
<dbReference type="GO" id="GO:0031053">
    <property type="term" value="P:primary miRNA processing"/>
    <property type="evidence" value="ECO:0007669"/>
    <property type="project" value="TreeGrafter"/>
</dbReference>
<comment type="subcellular location">
    <subcellularLocation>
        <location evidence="1">Nucleus</location>
    </subcellularLocation>
</comment>
<dbReference type="AlphaFoldDB" id="A0A1I7ZBG3"/>
<dbReference type="PANTHER" id="PTHR13165">
    <property type="entry name" value="ARSENITE-RESISTANCE PROTEIN 2"/>
    <property type="match status" value="1"/>
</dbReference>
<feature type="domain" description="SERRATE/Ars2 C-terminal" evidence="7">
    <location>
        <begin position="549"/>
        <end position="696"/>
    </location>
</feature>
<feature type="compositionally biased region" description="Basic and acidic residues" evidence="6">
    <location>
        <begin position="646"/>
        <end position="655"/>
    </location>
</feature>
<dbReference type="WBParaSite" id="L893_g24767.t1">
    <property type="protein sequence ID" value="L893_g24767.t1"/>
    <property type="gene ID" value="L893_g24767"/>
</dbReference>
<evidence type="ECO:0000259" key="7">
    <source>
        <dbReference type="Pfam" id="PF04959"/>
    </source>
</evidence>
<evidence type="ECO:0000313" key="10">
    <source>
        <dbReference type="WBParaSite" id="L893_g24767.t1"/>
    </source>
</evidence>
<accession>A0A1I7ZBG3</accession>
<feature type="compositionally biased region" description="Basic and acidic residues" evidence="6">
    <location>
        <begin position="663"/>
        <end position="678"/>
    </location>
</feature>
<evidence type="ECO:0000256" key="5">
    <source>
        <dbReference type="ARBA" id="ARBA00030701"/>
    </source>
</evidence>
<dbReference type="PANTHER" id="PTHR13165:SF0">
    <property type="entry name" value="SERRATE RNA EFFECTOR MOLECULE HOMOLOG"/>
    <property type="match status" value="1"/>
</dbReference>
<dbReference type="InterPro" id="IPR039727">
    <property type="entry name" value="SE/Ars2"/>
</dbReference>
<comment type="similarity">
    <text evidence="2">Belongs to the ARS2 family.</text>
</comment>
<dbReference type="Pfam" id="PF04959">
    <property type="entry name" value="ARS2"/>
    <property type="match status" value="1"/>
</dbReference>
<proteinExistence type="inferred from homology"/>
<name>A0A1I7ZBG3_9BILA</name>
<feature type="region of interest" description="Disordered" evidence="6">
    <location>
        <begin position="646"/>
        <end position="730"/>
    </location>
</feature>
<evidence type="ECO:0000259" key="8">
    <source>
        <dbReference type="Pfam" id="PF12066"/>
    </source>
</evidence>
<evidence type="ECO:0000256" key="6">
    <source>
        <dbReference type="SAM" id="MobiDB-lite"/>
    </source>
</evidence>
<protein>
    <recommendedName>
        <fullName evidence="3">Serrate RNA effector molecule homolog</fullName>
    </recommendedName>
    <alternativeName>
        <fullName evidence="5">Arsenite-resistance protein 2 homolog</fullName>
    </alternativeName>
</protein>
<feature type="domain" description="SERRATE/Ars2 N-terminal" evidence="8">
    <location>
        <begin position="86"/>
        <end position="195"/>
    </location>
</feature>
<dbReference type="GO" id="GO:0016604">
    <property type="term" value="C:nuclear body"/>
    <property type="evidence" value="ECO:0007669"/>
    <property type="project" value="TreeGrafter"/>
</dbReference>
<evidence type="ECO:0000256" key="2">
    <source>
        <dbReference type="ARBA" id="ARBA00005407"/>
    </source>
</evidence>
<dbReference type="InterPro" id="IPR021933">
    <property type="entry name" value="SERRATE/Ars2_N"/>
</dbReference>
<keyword evidence="9" id="KW-1185">Reference proteome</keyword>
<keyword evidence="4" id="KW-0539">Nucleus</keyword>
<feature type="compositionally biased region" description="Basic and acidic residues" evidence="6">
    <location>
        <begin position="251"/>
        <end position="276"/>
    </location>
</feature>
<evidence type="ECO:0000256" key="1">
    <source>
        <dbReference type="ARBA" id="ARBA00004123"/>
    </source>
</evidence>